<sequence length="227" mass="25319">MWGSSFIWGVRVSLSNPFLPQLGSLTGLSLSLCLRASRRRPSPASSFRHRPTRRAYFLVLSVTPRRPSLPLSASSSRHRPTLVAVTRHSSPASLAGNTHSIVRFVAATFGVMVSSLENPCPPTGDVPHSSVPESPPLEVPVLETSYNMDATPTRVTKEWVPFCEEELKPKEDLEFPNLDECEEFYKSYAHHVGFSIRKWSSKKGKEGVQSISTMYALNKDSEEFRPM</sequence>
<dbReference type="OrthoDB" id="688325at2759"/>
<organism evidence="1 2">
    <name type="scientific">Carnegiea gigantea</name>
    <dbReference type="NCBI Taxonomy" id="171969"/>
    <lineage>
        <taxon>Eukaryota</taxon>
        <taxon>Viridiplantae</taxon>
        <taxon>Streptophyta</taxon>
        <taxon>Embryophyta</taxon>
        <taxon>Tracheophyta</taxon>
        <taxon>Spermatophyta</taxon>
        <taxon>Magnoliopsida</taxon>
        <taxon>eudicotyledons</taxon>
        <taxon>Gunneridae</taxon>
        <taxon>Pentapetalae</taxon>
        <taxon>Caryophyllales</taxon>
        <taxon>Cactineae</taxon>
        <taxon>Cactaceae</taxon>
        <taxon>Cactoideae</taxon>
        <taxon>Echinocereeae</taxon>
        <taxon>Carnegiea</taxon>
    </lineage>
</organism>
<evidence type="ECO:0008006" key="3">
    <source>
        <dbReference type="Google" id="ProtNLM"/>
    </source>
</evidence>
<gene>
    <name evidence="1" type="ORF">Cgig2_025107</name>
</gene>
<dbReference type="EMBL" id="JAKOGI010000107">
    <property type="protein sequence ID" value="KAJ8444106.1"/>
    <property type="molecule type" value="Genomic_DNA"/>
</dbReference>
<name>A0A9Q1QJR9_9CARY</name>
<proteinExistence type="predicted"/>
<evidence type="ECO:0000313" key="2">
    <source>
        <dbReference type="Proteomes" id="UP001153076"/>
    </source>
</evidence>
<protein>
    <recommendedName>
        <fullName evidence="3">Protein FAR1-RELATED SEQUENCE</fullName>
    </recommendedName>
</protein>
<accession>A0A9Q1QJR9</accession>
<keyword evidence="2" id="KW-1185">Reference proteome</keyword>
<dbReference type="Proteomes" id="UP001153076">
    <property type="component" value="Unassembled WGS sequence"/>
</dbReference>
<dbReference type="AlphaFoldDB" id="A0A9Q1QJR9"/>
<comment type="caution">
    <text evidence="1">The sequence shown here is derived from an EMBL/GenBank/DDBJ whole genome shotgun (WGS) entry which is preliminary data.</text>
</comment>
<evidence type="ECO:0000313" key="1">
    <source>
        <dbReference type="EMBL" id="KAJ8444106.1"/>
    </source>
</evidence>
<reference evidence="1" key="1">
    <citation type="submission" date="2022-04" db="EMBL/GenBank/DDBJ databases">
        <title>Carnegiea gigantea Genome sequencing and assembly v2.</title>
        <authorList>
            <person name="Copetti D."/>
            <person name="Sanderson M.J."/>
            <person name="Burquez A."/>
            <person name="Wojciechowski M.F."/>
        </authorList>
    </citation>
    <scope>NUCLEOTIDE SEQUENCE</scope>
    <source>
        <strain evidence="1">SGP5-SGP5p</strain>
        <tissue evidence="1">Aerial part</tissue>
    </source>
</reference>